<accession>A0A8S5RWX8</accession>
<reference evidence="1" key="1">
    <citation type="journal article" date="2021" name="Proc. Natl. Acad. Sci. U.S.A.">
        <title>A Catalog of Tens of Thousands of Viruses from Human Metagenomes Reveals Hidden Associations with Chronic Diseases.</title>
        <authorList>
            <person name="Tisza M.J."/>
            <person name="Buck C.B."/>
        </authorList>
    </citation>
    <scope>NUCLEOTIDE SEQUENCE</scope>
    <source>
        <strain evidence="1">CtLeh52</strain>
    </source>
</reference>
<sequence length="72" mass="8433">MDTKQHLRHFFNSSGILPPTLYPVANRKHRWVRICTSHSLHSCERLPAYYRPTIIKPYTLTIPILSPHTPIL</sequence>
<name>A0A8S5RWX8_9CAUD</name>
<proteinExistence type="predicted"/>
<protein>
    <submittedName>
        <fullName evidence="1">Uncharacterized protein</fullName>
    </submittedName>
</protein>
<organism evidence="1">
    <name type="scientific">Siphoviridae sp. ctLeh52</name>
    <dbReference type="NCBI Taxonomy" id="2827849"/>
    <lineage>
        <taxon>Viruses</taxon>
        <taxon>Duplodnaviria</taxon>
        <taxon>Heunggongvirae</taxon>
        <taxon>Uroviricota</taxon>
        <taxon>Caudoviricetes</taxon>
    </lineage>
</organism>
<dbReference type="EMBL" id="BK032499">
    <property type="protein sequence ID" value="DAF43129.1"/>
    <property type="molecule type" value="Genomic_DNA"/>
</dbReference>
<evidence type="ECO:0000313" key="1">
    <source>
        <dbReference type="EMBL" id="DAF43129.1"/>
    </source>
</evidence>